<reference evidence="7 8" key="1">
    <citation type="journal article" date="2011" name="J. Bacteriol.">
        <title>Genome sequence of the ethanol-producing Zymomonas mobilis subsp. mobilis lectotype strain ATCC 10988.</title>
        <authorList>
            <person name="Pappas K.M."/>
            <person name="Kouvelis V.N."/>
            <person name="Saunders E."/>
            <person name="Brettin T.S."/>
            <person name="Bruce D."/>
            <person name="Detter C."/>
            <person name="Balakireva M."/>
            <person name="Han C.S."/>
            <person name="Savvakis G."/>
            <person name="Kyrpides N.C."/>
            <person name="Typas M.A."/>
        </authorList>
    </citation>
    <scope>NUCLEOTIDE SEQUENCE [LARGE SCALE GENOMIC DNA]</scope>
    <source>
        <strain evidence="8">ATCC 10988 / DSM 424 / CCUG 17860 / LMG 404 / NCIMB 8938 / NRRL B-806 / ZM1</strain>
    </source>
</reference>
<comment type="subcellular location">
    <subcellularLocation>
        <location evidence="1">Cell membrane</location>
        <topology evidence="1">Multi-pass membrane protein</topology>
    </subcellularLocation>
</comment>
<feature type="transmembrane region" description="Helical" evidence="6">
    <location>
        <begin position="298"/>
        <end position="320"/>
    </location>
</feature>
<keyword evidence="5 6" id="KW-0472">Membrane</keyword>
<evidence type="ECO:0000256" key="5">
    <source>
        <dbReference type="ARBA" id="ARBA00023136"/>
    </source>
</evidence>
<evidence type="ECO:0000256" key="2">
    <source>
        <dbReference type="ARBA" id="ARBA00022475"/>
    </source>
</evidence>
<sequence length="340" mass="37871">MPAIMTEATRKKSPFHKKRKRYAAFFRIIKQVASGVINNGFPHAGNFAYMALLTLFPFMILTIIVASTIGRGAAGFAAVRSFLSALPPNVSSQLSGPIFQVLSTKSGSLIWWSALVSLWSVSGFIASIRELLYRTYHMEPPTEFIRYRLGAMAINIGAVLMMFIILSIQVLIATLQNVFSQRFGWVMEYAKAALPHISLSDNHSLIDQLNLIGLTSDRIHAFFEHITILSIISRVISGGLLFGALYVLFYSITPPQYRKARYYKWPGAFLTAFWWQMVSMILPIALNNMLDYNRSYGGLAGSVIVLIYFWIIGLGLVVGIHLNATLAFDRVASVAPKSSQ</sequence>
<protein>
    <submittedName>
        <fullName evidence="7">Ribonuclease BN</fullName>
    </submittedName>
</protein>
<keyword evidence="4 6" id="KW-1133">Transmembrane helix</keyword>
<dbReference type="Proteomes" id="UP000001494">
    <property type="component" value="Chromosome"/>
</dbReference>
<dbReference type="EMBL" id="CP002850">
    <property type="protein sequence ID" value="AEH63269.1"/>
    <property type="molecule type" value="Genomic_DNA"/>
</dbReference>
<feature type="transmembrane region" description="Helical" evidence="6">
    <location>
        <begin position="110"/>
        <end position="128"/>
    </location>
</feature>
<evidence type="ECO:0000256" key="3">
    <source>
        <dbReference type="ARBA" id="ARBA00022692"/>
    </source>
</evidence>
<dbReference type="HOGENOM" id="CLU_045539_4_3_5"/>
<evidence type="ECO:0000256" key="4">
    <source>
        <dbReference type="ARBA" id="ARBA00022989"/>
    </source>
</evidence>
<dbReference type="OrthoDB" id="9781030at2"/>
<dbReference type="InterPro" id="IPR017039">
    <property type="entry name" value="Virul_fac_BrkB"/>
</dbReference>
<accession>A0A0H3G3R7</accession>
<dbReference type="PANTHER" id="PTHR30213:SF0">
    <property type="entry name" value="UPF0761 MEMBRANE PROTEIN YIHY"/>
    <property type="match status" value="1"/>
</dbReference>
<dbReference type="GO" id="GO:0005886">
    <property type="term" value="C:plasma membrane"/>
    <property type="evidence" value="ECO:0007669"/>
    <property type="project" value="UniProtKB-SubCell"/>
</dbReference>
<keyword evidence="3 6" id="KW-0812">Transmembrane</keyword>
<gene>
    <name evidence="7" type="ordered locus">Zmob_1449</name>
</gene>
<dbReference type="KEGG" id="zmm:Zmob_1449"/>
<dbReference type="AlphaFoldDB" id="A0A0H3G3R7"/>
<organism evidence="7 8">
    <name type="scientific">Zymomonas mobilis subsp. mobilis (strain ATCC 10988 / DSM 424 / LMG 404 / NCIMB 8938 / NRRL B-806 / ZM1)</name>
    <dbReference type="NCBI Taxonomy" id="555217"/>
    <lineage>
        <taxon>Bacteria</taxon>
        <taxon>Pseudomonadati</taxon>
        <taxon>Pseudomonadota</taxon>
        <taxon>Alphaproteobacteria</taxon>
        <taxon>Sphingomonadales</taxon>
        <taxon>Zymomonadaceae</taxon>
        <taxon>Zymomonas</taxon>
    </lineage>
</organism>
<feature type="transmembrane region" description="Helical" evidence="6">
    <location>
        <begin position="231"/>
        <end position="253"/>
    </location>
</feature>
<dbReference type="Pfam" id="PF03631">
    <property type="entry name" value="Virul_fac_BrkB"/>
    <property type="match status" value="2"/>
</dbReference>
<evidence type="ECO:0000313" key="8">
    <source>
        <dbReference type="Proteomes" id="UP000001494"/>
    </source>
</evidence>
<feature type="transmembrane region" description="Helical" evidence="6">
    <location>
        <begin position="47"/>
        <end position="66"/>
    </location>
</feature>
<evidence type="ECO:0000313" key="7">
    <source>
        <dbReference type="EMBL" id="AEH63269.1"/>
    </source>
</evidence>
<evidence type="ECO:0000256" key="1">
    <source>
        <dbReference type="ARBA" id="ARBA00004651"/>
    </source>
</evidence>
<feature type="transmembrane region" description="Helical" evidence="6">
    <location>
        <begin position="149"/>
        <end position="172"/>
    </location>
</feature>
<dbReference type="eggNOG" id="COG1295">
    <property type="taxonomic scope" value="Bacteria"/>
</dbReference>
<keyword evidence="2" id="KW-1003">Cell membrane</keyword>
<name>A0A0H3G3R7_ZYMMA</name>
<feature type="transmembrane region" description="Helical" evidence="6">
    <location>
        <begin position="265"/>
        <end position="286"/>
    </location>
</feature>
<proteinExistence type="predicted"/>
<dbReference type="PANTHER" id="PTHR30213">
    <property type="entry name" value="INNER MEMBRANE PROTEIN YHJD"/>
    <property type="match status" value="1"/>
</dbReference>
<evidence type="ECO:0000256" key="6">
    <source>
        <dbReference type="SAM" id="Phobius"/>
    </source>
</evidence>
<dbReference type="PIRSF" id="PIRSF035875">
    <property type="entry name" value="RNase_BN"/>
    <property type="match status" value="1"/>
</dbReference>